<dbReference type="Pfam" id="PF04909">
    <property type="entry name" value="Amidohydro_2"/>
    <property type="match status" value="1"/>
</dbReference>
<keyword evidence="3" id="KW-0378">Hydrolase</keyword>
<keyword evidence="1" id="KW-0456">Lyase</keyword>
<dbReference type="RefSeq" id="WP_165818575.1">
    <property type="nucleotide sequence ID" value="NZ_FZMO01000412.1"/>
</dbReference>
<dbReference type="GO" id="GO:0016787">
    <property type="term" value="F:hydrolase activity"/>
    <property type="evidence" value="ECO:0007669"/>
    <property type="project" value="UniProtKB-KW"/>
</dbReference>
<protein>
    <submittedName>
        <fullName evidence="3">Amidohydrolase 2</fullName>
    </submittedName>
</protein>
<dbReference type="GO" id="GO:0019748">
    <property type="term" value="P:secondary metabolic process"/>
    <property type="evidence" value="ECO:0007669"/>
    <property type="project" value="TreeGrafter"/>
</dbReference>
<evidence type="ECO:0000259" key="2">
    <source>
        <dbReference type="Pfam" id="PF04909"/>
    </source>
</evidence>
<feature type="domain" description="Amidohydrolase-related" evidence="2">
    <location>
        <begin position="133"/>
        <end position="385"/>
    </location>
</feature>
<keyword evidence="4" id="KW-1185">Reference proteome</keyword>
<evidence type="ECO:0000313" key="4">
    <source>
        <dbReference type="Proteomes" id="UP000234331"/>
    </source>
</evidence>
<dbReference type="InterPro" id="IPR032466">
    <property type="entry name" value="Metal_Hydrolase"/>
</dbReference>
<sequence>MAQTNTSSTGGRRFTLVSADTHAGAALRDYRPYLPADLHEEFDAWATAFADGWVDYDVEQTVAHDDGVRIGVSSFLSPYNWDSPKRLEHLEEQGIAAEVIFPNTVPPFYPSGVITAPAPLTADEYRLRWAGVQAHNRWLADFCKDVPGRRAGIAQIFLNDVDAAIEELRRAKDAGLAGVIIPGDHHLRLVNIFGRRLDPFWSACEDLDMPVHRHAQQVAEPETEDSGPGGPAVGTYEVQAFTERTLPQLTIGGVLHRHPRLKFVIVEANAAWVVPALAALDNWYHFTNAEDSPLKIFGGRAIADHDLLPSEYFRRNCYIGSFLTGQDIAARHEIGVDNLMWGSDYPHHEGTWPFTEIALRSNFSGIPEDEARRIAGETAAKVYNLDVDFLRSIGDRIGPLPEHIAQPVTAADIPSNTACPTFLTFAA</sequence>
<dbReference type="InterPro" id="IPR032465">
    <property type="entry name" value="ACMSD"/>
</dbReference>
<accession>A0A2I2KXV3</accession>
<dbReference type="Gene3D" id="3.20.20.140">
    <property type="entry name" value="Metal-dependent hydrolases"/>
    <property type="match status" value="1"/>
</dbReference>
<dbReference type="SUPFAM" id="SSF51556">
    <property type="entry name" value="Metallo-dependent hydrolases"/>
    <property type="match status" value="1"/>
</dbReference>
<name>A0A2I2KXV3_9ACTN</name>
<dbReference type="Proteomes" id="UP000234331">
    <property type="component" value="Unassembled WGS sequence"/>
</dbReference>
<gene>
    <name evidence="3" type="ORF">FRACA_470039</name>
</gene>
<dbReference type="AlphaFoldDB" id="A0A2I2KXV3"/>
<dbReference type="PANTHER" id="PTHR21240">
    <property type="entry name" value="2-AMINO-3-CARBOXYLMUCONATE-6-SEMIALDEHYDE DECARBOXYLASE"/>
    <property type="match status" value="1"/>
</dbReference>
<dbReference type="InterPro" id="IPR006680">
    <property type="entry name" value="Amidohydro-rel"/>
</dbReference>
<reference evidence="3 4" key="1">
    <citation type="submission" date="2017-06" db="EMBL/GenBank/DDBJ databases">
        <authorList>
            <person name="Kim H.J."/>
            <person name="Triplett B.A."/>
        </authorList>
    </citation>
    <scope>NUCLEOTIDE SEQUENCE [LARGE SCALE GENOMIC DNA]</scope>
    <source>
        <strain evidence="3">FRACA_ARgP5</strain>
    </source>
</reference>
<dbReference type="GO" id="GO:0016831">
    <property type="term" value="F:carboxy-lyase activity"/>
    <property type="evidence" value="ECO:0007669"/>
    <property type="project" value="InterPro"/>
</dbReference>
<evidence type="ECO:0000313" key="3">
    <source>
        <dbReference type="EMBL" id="SNQ50492.1"/>
    </source>
</evidence>
<dbReference type="PANTHER" id="PTHR21240:SF28">
    <property type="entry name" value="ISO-OROTATE DECARBOXYLASE (EUROFUNG)"/>
    <property type="match status" value="1"/>
</dbReference>
<evidence type="ECO:0000256" key="1">
    <source>
        <dbReference type="ARBA" id="ARBA00023239"/>
    </source>
</evidence>
<proteinExistence type="predicted"/>
<dbReference type="GO" id="GO:0005737">
    <property type="term" value="C:cytoplasm"/>
    <property type="evidence" value="ECO:0007669"/>
    <property type="project" value="TreeGrafter"/>
</dbReference>
<organism evidence="3 4">
    <name type="scientific">Frankia canadensis</name>
    <dbReference type="NCBI Taxonomy" id="1836972"/>
    <lineage>
        <taxon>Bacteria</taxon>
        <taxon>Bacillati</taxon>
        <taxon>Actinomycetota</taxon>
        <taxon>Actinomycetes</taxon>
        <taxon>Frankiales</taxon>
        <taxon>Frankiaceae</taxon>
        <taxon>Frankia</taxon>
    </lineage>
</organism>
<dbReference type="EMBL" id="FZMO01000412">
    <property type="protein sequence ID" value="SNQ50492.1"/>
    <property type="molecule type" value="Genomic_DNA"/>
</dbReference>